<dbReference type="SFLD" id="SFLDS00029">
    <property type="entry name" value="Radical_SAM"/>
    <property type="match status" value="1"/>
</dbReference>
<comment type="cofactor">
    <cofactor evidence="1">
        <name>[4Fe-4S] cluster</name>
        <dbReference type="ChEBI" id="CHEBI:49883"/>
    </cofactor>
</comment>
<evidence type="ECO:0000256" key="7">
    <source>
        <dbReference type="SAM" id="MobiDB-lite"/>
    </source>
</evidence>
<dbReference type="GO" id="GO:0046872">
    <property type="term" value="F:metal ion binding"/>
    <property type="evidence" value="ECO:0007669"/>
    <property type="project" value="UniProtKB-KW"/>
</dbReference>
<dbReference type="InterPro" id="IPR058240">
    <property type="entry name" value="rSAM_sf"/>
</dbReference>
<dbReference type="GO" id="GO:0003824">
    <property type="term" value="F:catalytic activity"/>
    <property type="evidence" value="ECO:0007669"/>
    <property type="project" value="InterPro"/>
</dbReference>
<keyword evidence="2" id="KW-0004">4Fe-4S</keyword>
<comment type="caution">
    <text evidence="9">The sequence shown here is derived from an EMBL/GenBank/DDBJ whole genome shotgun (WGS) entry which is preliminary data.</text>
</comment>
<organism evidence="9 10">
    <name type="scientific">Candidatus Thiodiazotropha lotti</name>
    <dbReference type="NCBI Taxonomy" id="2792787"/>
    <lineage>
        <taxon>Bacteria</taxon>
        <taxon>Pseudomonadati</taxon>
        <taxon>Pseudomonadota</taxon>
        <taxon>Gammaproteobacteria</taxon>
        <taxon>Chromatiales</taxon>
        <taxon>Sedimenticolaceae</taxon>
        <taxon>Candidatus Thiodiazotropha</taxon>
    </lineage>
</organism>
<protein>
    <submittedName>
        <fullName evidence="9">Anaerobic ribonucleoside-triphosphate reductase activating protein</fullName>
    </submittedName>
</protein>
<keyword evidence="6" id="KW-0411">Iron-sulfur</keyword>
<dbReference type="AlphaFoldDB" id="A0A9E4N2S1"/>
<gene>
    <name evidence="9" type="ORF">JAZ04_20295</name>
</gene>
<dbReference type="CDD" id="cd01335">
    <property type="entry name" value="Radical_SAM"/>
    <property type="match status" value="1"/>
</dbReference>
<accession>A0A9E4N2S1</accession>
<dbReference type="InterPro" id="IPR012840">
    <property type="entry name" value="NrdG2"/>
</dbReference>
<evidence type="ECO:0000256" key="4">
    <source>
        <dbReference type="ARBA" id="ARBA00022723"/>
    </source>
</evidence>
<proteinExistence type="predicted"/>
<evidence type="ECO:0000313" key="10">
    <source>
        <dbReference type="Proteomes" id="UP000886687"/>
    </source>
</evidence>
<dbReference type="GO" id="GO:0051539">
    <property type="term" value="F:4 iron, 4 sulfur cluster binding"/>
    <property type="evidence" value="ECO:0007669"/>
    <property type="project" value="UniProtKB-KW"/>
</dbReference>
<dbReference type="Proteomes" id="UP000886687">
    <property type="component" value="Unassembled WGS sequence"/>
</dbReference>
<evidence type="ECO:0000259" key="8">
    <source>
        <dbReference type="PROSITE" id="PS51918"/>
    </source>
</evidence>
<feature type="region of interest" description="Disordered" evidence="7">
    <location>
        <begin position="198"/>
        <end position="218"/>
    </location>
</feature>
<dbReference type="PANTHER" id="PTHR30352">
    <property type="entry name" value="PYRUVATE FORMATE-LYASE-ACTIVATING ENZYME"/>
    <property type="match status" value="1"/>
</dbReference>
<keyword evidence="5" id="KW-0408">Iron</keyword>
<dbReference type="Gene3D" id="3.20.20.70">
    <property type="entry name" value="Aldolase class I"/>
    <property type="match status" value="1"/>
</dbReference>
<feature type="domain" description="Radical SAM core" evidence="8">
    <location>
        <begin position="25"/>
        <end position="218"/>
    </location>
</feature>
<dbReference type="EMBL" id="JAEPDI010000024">
    <property type="protein sequence ID" value="MCG7941180.1"/>
    <property type="molecule type" value="Genomic_DNA"/>
</dbReference>
<dbReference type="NCBIfam" id="TIGR02495">
    <property type="entry name" value="NrdG2"/>
    <property type="match status" value="1"/>
</dbReference>
<dbReference type="InterPro" id="IPR007197">
    <property type="entry name" value="rSAM"/>
</dbReference>
<evidence type="ECO:0000256" key="2">
    <source>
        <dbReference type="ARBA" id="ARBA00022485"/>
    </source>
</evidence>
<reference evidence="9" key="1">
    <citation type="journal article" date="2021" name="Proc. Natl. Acad. Sci. U.S.A.">
        <title>Global biogeography of chemosynthetic symbionts reveals both localized and globally distributed symbiont groups. .</title>
        <authorList>
            <person name="Osvatic J.T."/>
            <person name="Wilkins L.G.E."/>
            <person name="Leibrecht L."/>
            <person name="Leray M."/>
            <person name="Zauner S."/>
            <person name="Polzin J."/>
            <person name="Camacho Y."/>
            <person name="Gros O."/>
            <person name="van Gils J.A."/>
            <person name="Eisen J.A."/>
            <person name="Petersen J.M."/>
            <person name="Yuen B."/>
        </authorList>
    </citation>
    <scope>NUCLEOTIDE SEQUENCE</scope>
    <source>
        <strain evidence="9">MAGL173</strain>
    </source>
</reference>
<dbReference type="PANTHER" id="PTHR30352:SF13">
    <property type="entry name" value="GLYCYL-RADICAL ENZYME ACTIVATING ENZYME YJJW-RELATED"/>
    <property type="match status" value="1"/>
</dbReference>
<evidence type="ECO:0000313" key="9">
    <source>
        <dbReference type="EMBL" id="MCG7941180.1"/>
    </source>
</evidence>
<dbReference type="SFLD" id="SFLDG01094">
    <property type="entry name" value="Uncharacterised_Radical_SAM_Su"/>
    <property type="match status" value="1"/>
</dbReference>
<dbReference type="Pfam" id="PF04055">
    <property type="entry name" value="Radical_SAM"/>
    <property type="match status" value="1"/>
</dbReference>
<keyword evidence="3" id="KW-0949">S-adenosyl-L-methionine</keyword>
<name>A0A9E4N2S1_9GAMM</name>
<keyword evidence="4" id="KW-0479">Metal-binding</keyword>
<sequence length="218" mass="23519">MLNPFPKPTDPSELRVGGVTPLTTIDYPDHLSAVIYCQGCPLKCDYCHNPELIPSEATTPVPWHEIVSFLDQRQGLLDAVVFSGGEPTLQSALPAAVNTIKKMGFLVGLHTAGPYPERFAALLPLVDWVGLDIKALAEDYAALTGSSKSGSAAWQCAEMLIESGIPHQIRTTLHPLNSAPDKQRVLIKRLSTLGKTDHKWQTCRPSDGQNTGASLPGN</sequence>
<evidence type="ECO:0000256" key="5">
    <source>
        <dbReference type="ARBA" id="ARBA00023004"/>
    </source>
</evidence>
<feature type="compositionally biased region" description="Polar residues" evidence="7">
    <location>
        <begin position="203"/>
        <end position="218"/>
    </location>
</feature>
<evidence type="ECO:0000256" key="3">
    <source>
        <dbReference type="ARBA" id="ARBA00022691"/>
    </source>
</evidence>
<evidence type="ECO:0000256" key="6">
    <source>
        <dbReference type="ARBA" id="ARBA00023014"/>
    </source>
</evidence>
<dbReference type="PROSITE" id="PS51918">
    <property type="entry name" value="RADICAL_SAM"/>
    <property type="match status" value="1"/>
</dbReference>
<evidence type="ECO:0000256" key="1">
    <source>
        <dbReference type="ARBA" id="ARBA00001966"/>
    </source>
</evidence>
<dbReference type="InterPro" id="IPR013785">
    <property type="entry name" value="Aldolase_TIM"/>
</dbReference>
<dbReference type="SUPFAM" id="SSF102114">
    <property type="entry name" value="Radical SAM enzymes"/>
    <property type="match status" value="1"/>
</dbReference>
<dbReference type="InterPro" id="IPR034457">
    <property type="entry name" value="Organic_radical-activating"/>
</dbReference>